<accession>A0AAD2HGG2</accession>
<evidence type="ECO:0000313" key="4">
    <source>
        <dbReference type="Proteomes" id="UP001295794"/>
    </source>
</evidence>
<evidence type="ECO:0000313" key="3">
    <source>
        <dbReference type="EMBL" id="CAK5275347.1"/>
    </source>
</evidence>
<reference evidence="3" key="1">
    <citation type="submission" date="2023-11" db="EMBL/GenBank/DDBJ databases">
        <authorList>
            <person name="De Vega J J."/>
            <person name="De Vega J J."/>
        </authorList>
    </citation>
    <scope>NUCLEOTIDE SEQUENCE</scope>
</reference>
<keyword evidence="1" id="KW-0175">Coiled coil</keyword>
<feature type="compositionally biased region" description="Polar residues" evidence="2">
    <location>
        <begin position="285"/>
        <end position="301"/>
    </location>
</feature>
<evidence type="ECO:0000256" key="2">
    <source>
        <dbReference type="SAM" id="MobiDB-lite"/>
    </source>
</evidence>
<feature type="region of interest" description="Disordered" evidence="2">
    <location>
        <begin position="397"/>
        <end position="421"/>
    </location>
</feature>
<proteinExistence type="predicted"/>
<name>A0AAD2HGG2_9AGAR</name>
<feature type="compositionally biased region" description="Basic and acidic residues" evidence="2">
    <location>
        <begin position="454"/>
        <end position="465"/>
    </location>
</feature>
<dbReference type="AlphaFoldDB" id="A0AAD2HGG2"/>
<comment type="caution">
    <text evidence="3">The sequence shown here is derived from an EMBL/GenBank/DDBJ whole genome shotgun (WGS) entry which is preliminary data.</text>
</comment>
<sequence length="603" mass="65839">MAEVVTNKQLQLLFLPRDPHSVLGMDLPTESFRPSRSVPNGNQIIPGSTLHAQTREKVVEILANTANGCLDELGLFPGIKQRYDELLKAHEQANRANDALWRDNDKLVQSCSHLRNKCTQYQRDNVKLYEDNRTLVQERSHICGENEQLKKQNMVYARSTTHYEVMGAYAALQRDMQAAVNENELLKHAVKDLQNSLHRSGANPAIIQSAVPVDVHSHGPPHVPASGMPELRISTHVTSQNNHPPLRRSSMPMSMPQTMAGLEQGSRSSSGYVPHNAVRGGNAIPNITQPSRTASGAGTSSRQHRPPLVPSMPMSAPQMPLHFPPPPRSSHSTSPQQPGPSLKSWHPVMRRPTDPMVGNIARPLSSGSLPPQTPSPSSPEFSGYVPAELQHRPIVPASRSASSTVPSSHISTPTQPQPSSSLHILTQATNRNSGQLPAVGTVQSPIVLVDSPLSRRPESPPEVHEAITPPSSGPPVTVAVSTDERRGDEIVVVEHPPLAVKMEVDESAEDGMQEDDMEDMDEDDENEVEVRLGPDGLRLVEDSINEIFGDETGSICGFCTFIRDSGLPTEDIDFTNKTLEEKVAHCITSHPDSWDAFRRAGGE</sequence>
<evidence type="ECO:0000256" key="1">
    <source>
        <dbReference type="SAM" id="Coils"/>
    </source>
</evidence>
<gene>
    <name evidence="3" type="ORF">MYCIT1_LOCUS23051</name>
</gene>
<organism evidence="3 4">
    <name type="scientific">Mycena citricolor</name>
    <dbReference type="NCBI Taxonomy" id="2018698"/>
    <lineage>
        <taxon>Eukaryota</taxon>
        <taxon>Fungi</taxon>
        <taxon>Dikarya</taxon>
        <taxon>Basidiomycota</taxon>
        <taxon>Agaricomycotina</taxon>
        <taxon>Agaricomycetes</taxon>
        <taxon>Agaricomycetidae</taxon>
        <taxon>Agaricales</taxon>
        <taxon>Marasmiineae</taxon>
        <taxon>Mycenaceae</taxon>
        <taxon>Mycena</taxon>
    </lineage>
</organism>
<feature type="coiled-coil region" evidence="1">
    <location>
        <begin position="169"/>
        <end position="196"/>
    </location>
</feature>
<keyword evidence="4" id="KW-1185">Reference proteome</keyword>
<feature type="region of interest" description="Disordered" evidence="2">
    <location>
        <begin position="454"/>
        <end position="479"/>
    </location>
</feature>
<feature type="region of interest" description="Disordered" evidence="2">
    <location>
        <begin position="260"/>
        <end position="384"/>
    </location>
</feature>
<dbReference type="EMBL" id="CAVNYO010000405">
    <property type="protein sequence ID" value="CAK5275347.1"/>
    <property type="molecule type" value="Genomic_DNA"/>
</dbReference>
<dbReference type="Proteomes" id="UP001295794">
    <property type="component" value="Unassembled WGS sequence"/>
</dbReference>
<protein>
    <submittedName>
        <fullName evidence="3">Uncharacterized protein</fullName>
    </submittedName>
</protein>